<dbReference type="Pfam" id="PF13302">
    <property type="entry name" value="Acetyltransf_3"/>
    <property type="match status" value="1"/>
</dbReference>
<sequence length="229" mass="25795">MDSIIFTPRLKLTLVSNAEKGGPELEWLRELRTDDKATFWSIYGKDKSMEDTQNYLDSLTVKEQNSYIIPYAVHEIIAPASGNSGDEEAEKATRFIGMVTLRSFDVAGDAERHLAIPEHLVLPRSEAATTLTLEIGYMFLPFAWNKGYATEAVVTTFVATKRAQQFWTPFSKVYVRGIVHEENVGSLRVLEKAGMERKGIYEWTGEPIFHGGKARAEANLHIFGLHLLE</sequence>
<dbReference type="EMBL" id="JAULSW010000004">
    <property type="protein sequence ID" value="KAK3385656.1"/>
    <property type="molecule type" value="Genomic_DNA"/>
</dbReference>
<reference evidence="2" key="1">
    <citation type="journal article" date="2023" name="Mol. Phylogenet. Evol.">
        <title>Genome-scale phylogeny and comparative genomics of the fungal order Sordariales.</title>
        <authorList>
            <person name="Hensen N."/>
            <person name="Bonometti L."/>
            <person name="Westerberg I."/>
            <person name="Brannstrom I.O."/>
            <person name="Guillou S."/>
            <person name="Cros-Aarteil S."/>
            <person name="Calhoun S."/>
            <person name="Haridas S."/>
            <person name="Kuo A."/>
            <person name="Mondo S."/>
            <person name="Pangilinan J."/>
            <person name="Riley R."/>
            <person name="LaButti K."/>
            <person name="Andreopoulos B."/>
            <person name="Lipzen A."/>
            <person name="Chen C."/>
            <person name="Yan M."/>
            <person name="Daum C."/>
            <person name="Ng V."/>
            <person name="Clum A."/>
            <person name="Steindorff A."/>
            <person name="Ohm R.A."/>
            <person name="Martin F."/>
            <person name="Silar P."/>
            <person name="Natvig D.O."/>
            <person name="Lalanne C."/>
            <person name="Gautier V."/>
            <person name="Ament-Velasquez S.L."/>
            <person name="Kruys A."/>
            <person name="Hutchinson M.I."/>
            <person name="Powell A.J."/>
            <person name="Barry K."/>
            <person name="Miller A.N."/>
            <person name="Grigoriev I.V."/>
            <person name="Debuchy R."/>
            <person name="Gladieux P."/>
            <person name="Hiltunen Thoren M."/>
            <person name="Johannesson H."/>
        </authorList>
    </citation>
    <scope>NUCLEOTIDE SEQUENCE</scope>
    <source>
        <strain evidence="2">CBS 232.78</strain>
    </source>
</reference>
<evidence type="ECO:0000259" key="1">
    <source>
        <dbReference type="Pfam" id="PF13302"/>
    </source>
</evidence>
<name>A0AAE0TZW1_9PEZI</name>
<comment type="caution">
    <text evidence="2">The sequence shown here is derived from an EMBL/GenBank/DDBJ whole genome shotgun (WGS) entry which is preliminary data.</text>
</comment>
<dbReference type="InterPro" id="IPR051531">
    <property type="entry name" value="N-acetyltransferase"/>
</dbReference>
<dbReference type="Gene3D" id="3.40.630.30">
    <property type="match status" value="1"/>
</dbReference>
<evidence type="ECO:0000313" key="2">
    <source>
        <dbReference type="EMBL" id="KAK3385656.1"/>
    </source>
</evidence>
<dbReference type="PANTHER" id="PTHR43792">
    <property type="entry name" value="GNAT FAMILY, PUTATIVE (AFU_ORTHOLOGUE AFUA_3G00765)-RELATED-RELATED"/>
    <property type="match status" value="1"/>
</dbReference>
<protein>
    <submittedName>
        <fullName evidence="2">GNAT domain-containing protein</fullName>
    </submittedName>
</protein>
<dbReference type="AlphaFoldDB" id="A0AAE0TZW1"/>
<evidence type="ECO:0000313" key="3">
    <source>
        <dbReference type="Proteomes" id="UP001285441"/>
    </source>
</evidence>
<organism evidence="2 3">
    <name type="scientific">Podospora didyma</name>
    <dbReference type="NCBI Taxonomy" id="330526"/>
    <lineage>
        <taxon>Eukaryota</taxon>
        <taxon>Fungi</taxon>
        <taxon>Dikarya</taxon>
        <taxon>Ascomycota</taxon>
        <taxon>Pezizomycotina</taxon>
        <taxon>Sordariomycetes</taxon>
        <taxon>Sordariomycetidae</taxon>
        <taxon>Sordariales</taxon>
        <taxon>Podosporaceae</taxon>
        <taxon>Podospora</taxon>
    </lineage>
</organism>
<dbReference type="InterPro" id="IPR016181">
    <property type="entry name" value="Acyl_CoA_acyltransferase"/>
</dbReference>
<accession>A0AAE0TZW1</accession>
<reference evidence="2" key="2">
    <citation type="submission" date="2023-06" db="EMBL/GenBank/DDBJ databases">
        <authorList>
            <consortium name="Lawrence Berkeley National Laboratory"/>
            <person name="Haridas S."/>
            <person name="Hensen N."/>
            <person name="Bonometti L."/>
            <person name="Westerberg I."/>
            <person name="Brannstrom I.O."/>
            <person name="Guillou S."/>
            <person name="Cros-Aarteil S."/>
            <person name="Calhoun S."/>
            <person name="Kuo A."/>
            <person name="Mondo S."/>
            <person name="Pangilinan J."/>
            <person name="Riley R."/>
            <person name="LaButti K."/>
            <person name="Andreopoulos B."/>
            <person name="Lipzen A."/>
            <person name="Chen C."/>
            <person name="Yanf M."/>
            <person name="Daum C."/>
            <person name="Ng V."/>
            <person name="Clum A."/>
            <person name="Steindorff A."/>
            <person name="Ohm R."/>
            <person name="Martin F."/>
            <person name="Silar P."/>
            <person name="Natvig D."/>
            <person name="Lalanne C."/>
            <person name="Gautier V."/>
            <person name="Ament-velasquez S.L."/>
            <person name="Kruys A."/>
            <person name="Hutchinson M.I."/>
            <person name="Powell A.J."/>
            <person name="Barry K."/>
            <person name="Miller A.N."/>
            <person name="Grigoriev I.V."/>
            <person name="Debuchy R."/>
            <person name="Gladieux P."/>
            <person name="Thoren M.H."/>
            <person name="Johannesson H."/>
        </authorList>
    </citation>
    <scope>NUCLEOTIDE SEQUENCE</scope>
    <source>
        <strain evidence="2">CBS 232.78</strain>
    </source>
</reference>
<proteinExistence type="predicted"/>
<feature type="domain" description="N-acetyltransferase" evidence="1">
    <location>
        <begin position="30"/>
        <end position="196"/>
    </location>
</feature>
<dbReference type="GO" id="GO:0016747">
    <property type="term" value="F:acyltransferase activity, transferring groups other than amino-acyl groups"/>
    <property type="evidence" value="ECO:0007669"/>
    <property type="project" value="InterPro"/>
</dbReference>
<dbReference type="SUPFAM" id="SSF55729">
    <property type="entry name" value="Acyl-CoA N-acyltransferases (Nat)"/>
    <property type="match status" value="1"/>
</dbReference>
<keyword evidence="3" id="KW-1185">Reference proteome</keyword>
<dbReference type="Proteomes" id="UP001285441">
    <property type="component" value="Unassembled WGS sequence"/>
</dbReference>
<gene>
    <name evidence="2" type="ORF">B0H63DRAFT_510413</name>
</gene>
<dbReference type="PANTHER" id="PTHR43792:SF1">
    <property type="entry name" value="N-ACETYLTRANSFERASE DOMAIN-CONTAINING PROTEIN"/>
    <property type="match status" value="1"/>
</dbReference>
<dbReference type="InterPro" id="IPR000182">
    <property type="entry name" value="GNAT_dom"/>
</dbReference>